<accession>A0A7X0C3W6</accession>
<dbReference type="EMBL" id="JACHJB010000002">
    <property type="protein sequence ID" value="MBB6347708.1"/>
    <property type="molecule type" value="Genomic_DNA"/>
</dbReference>
<evidence type="ECO:0000313" key="2">
    <source>
        <dbReference type="Proteomes" id="UP000583800"/>
    </source>
</evidence>
<sequence>MQTVIADAAARGEVDLDLVDVDSTTARAHHHAAGMVMDGELMTALEKAADEERGLHQRGEGLHLRGAILWIRSLRSR</sequence>
<evidence type="ECO:0000313" key="1">
    <source>
        <dbReference type="EMBL" id="MBB6347708.1"/>
    </source>
</evidence>
<reference evidence="1 2" key="1">
    <citation type="submission" date="2020-08" db="EMBL/GenBank/DDBJ databases">
        <title>Sequencing the genomes of 1000 actinobacteria strains.</title>
        <authorList>
            <person name="Klenk H.-P."/>
        </authorList>
    </citation>
    <scope>NUCLEOTIDE SEQUENCE [LARGE SCALE GENOMIC DNA]</scope>
    <source>
        <strain evidence="1 2">DSM 45913</strain>
    </source>
</reference>
<gene>
    <name evidence="1" type="ORF">FHU36_004253</name>
</gene>
<dbReference type="Proteomes" id="UP000583800">
    <property type="component" value="Unassembled WGS sequence"/>
</dbReference>
<name>A0A7X0C3W6_9ACTN</name>
<proteinExistence type="predicted"/>
<dbReference type="RefSeq" id="WP_185085607.1">
    <property type="nucleotide sequence ID" value="NZ_JACHJB010000002.1"/>
</dbReference>
<comment type="caution">
    <text evidence="1">The sequence shown here is derived from an EMBL/GenBank/DDBJ whole genome shotgun (WGS) entry which is preliminary data.</text>
</comment>
<protein>
    <submittedName>
        <fullName evidence="1">Uncharacterized protein</fullName>
    </submittedName>
</protein>
<keyword evidence="2" id="KW-1185">Reference proteome</keyword>
<organism evidence="1 2">
    <name type="scientific">Nonomuraea muscovyensis</name>
    <dbReference type="NCBI Taxonomy" id="1124761"/>
    <lineage>
        <taxon>Bacteria</taxon>
        <taxon>Bacillati</taxon>
        <taxon>Actinomycetota</taxon>
        <taxon>Actinomycetes</taxon>
        <taxon>Streptosporangiales</taxon>
        <taxon>Streptosporangiaceae</taxon>
        <taxon>Nonomuraea</taxon>
    </lineage>
</organism>
<dbReference type="AlphaFoldDB" id="A0A7X0C3W6"/>